<dbReference type="EMBL" id="CABWMV010000024">
    <property type="protein sequence ID" value="VXC99082.1"/>
    <property type="molecule type" value="Genomic_DNA"/>
</dbReference>
<dbReference type="InterPro" id="IPR011010">
    <property type="entry name" value="DNA_brk_join_enz"/>
</dbReference>
<dbReference type="PANTHER" id="PTHR30349:SF64">
    <property type="entry name" value="PROPHAGE INTEGRASE INTD-RELATED"/>
    <property type="match status" value="1"/>
</dbReference>
<reference evidence="4 5" key="1">
    <citation type="submission" date="2019-10" db="EMBL/GenBank/DDBJ databases">
        <authorList>
            <person name="Karimi E."/>
        </authorList>
    </citation>
    <scope>NUCLEOTIDE SEQUENCE [LARGE SCALE GENOMIC DNA]</scope>
    <source>
        <strain evidence="4">Sphingobacterium sp. 8BC</strain>
    </source>
</reference>
<dbReference type="GO" id="GO:0003677">
    <property type="term" value="F:DNA binding"/>
    <property type="evidence" value="ECO:0007669"/>
    <property type="project" value="UniProtKB-KW"/>
</dbReference>
<feature type="domain" description="Phage integrase SAM-like" evidence="3">
    <location>
        <begin position="99"/>
        <end position="197"/>
    </location>
</feature>
<dbReference type="RefSeq" id="WP_159332825.1">
    <property type="nucleotide sequence ID" value="NZ_LR733857.1"/>
</dbReference>
<organism evidence="4 5">
    <name type="scientific">Sphingobacterium multivorum</name>
    <dbReference type="NCBI Taxonomy" id="28454"/>
    <lineage>
        <taxon>Bacteria</taxon>
        <taxon>Pseudomonadati</taxon>
        <taxon>Bacteroidota</taxon>
        <taxon>Sphingobacteriia</taxon>
        <taxon>Sphingobacteriales</taxon>
        <taxon>Sphingobacteriaceae</taxon>
        <taxon>Sphingobacterium</taxon>
    </lineage>
</organism>
<dbReference type="SUPFAM" id="SSF56349">
    <property type="entry name" value="DNA breaking-rejoining enzymes"/>
    <property type="match status" value="1"/>
</dbReference>
<evidence type="ECO:0000313" key="4">
    <source>
        <dbReference type="EMBL" id="VXC99082.1"/>
    </source>
</evidence>
<dbReference type="InterPro" id="IPR013762">
    <property type="entry name" value="Integrase-like_cat_sf"/>
</dbReference>
<name>A0A654CZS8_SPHMU</name>
<protein>
    <submittedName>
        <fullName evidence="4">Putative Phage integrase SAM-like domain-containing protein</fullName>
    </submittedName>
</protein>
<dbReference type="InterPro" id="IPR025269">
    <property type="entry name" value="SAM-like_dom"/>
</dbReference>
<dbReference type="InterPro" id="IPR050090">
    <property type="entry name" value="Tyrosine_recombinase_XerCD"/>
</dbReference>
<accession>A0A654CZS8</accession>
<evidence type="ECO:0000259" key="3">
    <source>
        <dbReference type="Pfam" id="PF13102"/>
    </source>
</evidence>
<proteinExistence type="predicted"/>
<dbReference type="Proteomes" id="UP000432350">
    <property type="component" value="Unassembled WGS sequence"/>
</dbReference>
<evidence type="ECO:0000256" key="1">
    <source>
        <dbReference type="ARBA" id="ARBA00023125"/>
    </source>
</evidence>
<dbReference type="Pfam" id="PF13102">
    <property type="entry name" value="Phage_int_SAM_5"/>
    <property type="match status" value="1"/>
</dbReference>
<keyword evidence="1" id="KW-0238">DNA-binding</keyword>
<dbReference type="Gene3D" id="1.10.150.130">
    <property type="match status" value="1"/>
</dbReference>
<evidence type="ECO:0000256" key="2">
    <source>
        <dbReference type="ARBA" id="ARBA00023172"/>
    </source>
</evidence>
<keyword evidence="2" id="KW-0233">DNA recombination</keyword>
<dbReference type="AlphaFoldDB" id="A0A654CZS8"/>
<dbReference type="GO" id="GO:0015074">
    <property type="term" value="P:DNA integration"/>
    <property type="evidence" value="ECO:0007669"/>
    <property type="project" value="InterPro"/>
</dbReference>
<evidence type="ECO:0000313" key="5">
    <source>
        <dbReference type="Proteomes" id="UP000432350"/>
    </source>
</evidence>
<dbReference type="PANTHER" id="PTHR30349">
    <property type="entry name" value="PHAGE INTEGRASE-RELATED"/>
    <property type="match status" value="1"/>
</dbReference>
<gene>
    <name evidence="4" type="ORF">SPHINGO8BC_51425</name>
</gene>
<dbReference type="InterPro" id="IPR010998">
    <property type="entry name" value="Integrase_recombinase_N"/>
</dbReference>
<dbReference type="GO" id="GO:0006310">
    <property type="term" value="P:DNA recombination"/>
    <property type="evidence" value="ECO:0007669"/>
    <property type="project" value="UniProtKB-KW"/>
</dbReference>
<dbReference type="Gene3D" id="1.10.443.10">
    <property type="entry name" value="Intergrase catalytic core"/>
    <property type="match status" value="1"/>
</dbReference>
<sequence length="417" mass="48343">MATITPIIQQNNSRKDGRWLVVFRLTHKRKSVYIKTSHLITESQLNKDRTIKQKFVITYLSEDINDLQRKISRLGLRAETYTASQLKDILTADGKEIDFMLFLDECFAELQKTKRPNTVSTYRSTINHIKDYQGGRPLMSNEITSKYIKAFMEYVKTPHKIVRFTGPEKTNRTEKTSNVVSGNSLYTVYFRFKKIFDMFKEKYNDDDLGIIRVPHNPFAKVPVPKMEATAKRSLKIEDIRKIRDYQPVNRSEMIGKNMFMIIFMMCGINAVDLKNNLYQSEGRLNYNRSKVEGRRKDRGFISVAIPKEAKPYVDWYLSIKDNWSNSKNLILAINKGLKSIAKNIGIDEGISTYYARHSFATIARNDCKKHKEDVSIALNHTDRDTSTTDIYIAPDWSIIDEVQNAVISKLNEDLKIS</sequence>